<feature type="region of interest" description="Disordered" evidence="1">
    <location>
        <begin position="39"/>
        <end position="58"/>
    </location>
</feature>
<keyword evidence="3" id="KW-1185">Reference proteome</keyword>
<protein>
    <submittedName>
        <fullName evidence="2">Uncharacterized protein</fullName>
    </submittedName>
</protein>
<reference evidence="2 3" key="1">
    <citation type="submission" date="2019-04" db="EMBL/GenBank/DDBJ databases">
        <authorList>
            <person name="Van Vliet M D."/>
        </authorList>
    </citation>
    <scope>NUCLEOTIDE SEQUENCE [LARGE SCALE GENOMIC DNA]</scope>
    <source>
        <strain evidence="2 3">F1</strain>
    </source>
</reference>
<evidence type="ECO:0000256" key="1">
    <source>
        <dbReference type="SAM" id="MobiDB-lite"/>
    </source>
</evidence>
<gene>
    <name evidence="2" type="ORF">PDESU_00867</name>
</gene>
<evidence type="ECO:0000313" key="2">
    <source>
        <dbReference type="EMBL" id="VGO12316.1"/>
    </source>
</evidence>
<evidence type="ECO:0000313" key="3">
    <source>
        <dbReference type="Proteomes" id="UP000366872"/>
    </source>
</evidence>
<dbReference type="Proteomes" id="UP000366872">
    <property type="component" value="Unassembled WGS sequence"/>
</dbReference>
<dbReference type="RefSeq" id="WP_168441954.1">
    <property type="nucleotide sequence ID" value="NZ_CAAHFG010000001.1"/>
</dbReference>
<name>A0A6C2TYP7_PONDE</name>
<organism evidence="2 3">
    <name type="scientific">Pontiella desulfatans</name>
    <dbReference type="NCBI Taxonomy" id="2750659"/>
    <lineage>
        <taxon>Bacteria</taxon>
        <taxon>Pseudomonadati</taxon>
        <taxon>Kiritimatiellota</taxon>
        <taxon>Kiritimatiellia</taxon>
        <taxon>Kiritimatiellales</taxon>
        <taxon>Pontiellaceae</taxon>
        <taxon>Pontiella</taxon>
    </lineage>
</organism>
<dbReference type="EMBL" id="CAAHFG010000001">
    <property type="protein sequence ID" value="VGO12316.1"/>
    <property type="molecule type" value="Genomic_DNA"/>
</dbReference>
<proteinExistence type="predicted"/>
<dbReference type="AlphaFoldDB" id="A0A6C2TYP7"/>
<accession>A0A6C2TYP7</accession>
<sequence>MNDPIVEEVRKYRDEHARKFNYDLDAIVEDLISRQKENKRQVVDLSKGRSSQRKLPAA</sequence>